<protein>
    <submittedName>
        <fullName evidence="1">Uncharacterized protein</fullName>
    </submittedName>
</protein>
<name>A0AB33AP31_9STRE</name>
<keyword evidence="2" id="KW-1185">Reference proteome</keyword>
<sequence>MEKEADFQESAPFFVQNKLKIEVINSKFSKNLDSSQRLI</sequence>
<proteinExistence type="predicted"/>
<dbReference type="AlphaFoldDB" id="A0AB33AP31"/>
<evidence type="ECO:0000313" key="2">
    <source>
        <dbReference type="Proteomes" id="UP000015268"/>
    </source>
</evidence>
<evidence type="ECO:0000313" key="1">
    <source>
        <dbReference type="EMBL" id="AGS06397.1"/>
    </source>
</evidence>
<accession>A0AB33AP31</accession>
<gene>
    <name evidence="1" type="ORF">KE3_1947</name>
</gene>
<dbReference type="Proteomes" id="UP000015268">
    <property type="component" value="Chromosome"/>
</dbReference>
<reference evidence="1 2" key="1">
    <citation type="journal article" date="2013" name="BMC Microbiol.">
        <title>Dynamics of fecal microbial communities in children with diarrhea of unknown etiology and genomic analysis of associated Streptococcus lutetiensis.</title>
        <authorList>
            <person name="Jin D."/>
            <person name="Chen C."/>
            <person name="Li L."/>
            <person name="Lu S."/>
            <person name="Li Z."/>
            <person name="Zhou Z."/>
            <person name="Jing H."/>
            <person name="Xu Y."/>
            <person name="Du P."/>
            <person name="Wang H."/>
            <person name="Xiong Y."/>
            <person name="Zheng H."/>
            <person name="Bai X."/>
            <person name="Sun H."/>
            <person name="Wang L."/>
            <person name="Ye C."/>
            <person name="Gottschalk M."/>
            <person name="Xu J."/>
        </authorList>
    </citation>
    <scope>NUCLEOTIDE SEQUENCE [LARGE SCALE GENOMIC DNA]</scope>
    <source>
        <strain evidence="1 2">033</strain>
    </source>
</reference>
<organism evidence="1 2">
    <name type="scientific">Streptococcus lutetiensis 033</name>
    <dbReference type="NCBI Taxonomy" id="1076934"/>
    <lineage>
        <taxon>Bacteria</taxon>
        <taxon>Bacillati</taxon>
        <taxon>Bacillota</taxon>
        <taxon>Bacilli</taxon>
        <taxon>Lactobacillales</taxon>
        <taxon>Streptococcaceae</taxon>
        <taxon>Streptococcus</taxon>
    </lineage>
</organism>
<dbReference type="KEGG" id="slu:KE3_1947"/>
<dbReference type="EMBL" id="CP003025">
    <property type="protein sequence ID" value="AGS06397.1"/>
    <property type="molecule type" value="Genomic_DNA"/>
</dbReference>